<dbReference type="Pfam" id="PF03619">
    <property type="entry name" value="Solute_trans_a"/>
    <property type="match status" value="1"/>
</dbReference>
<sequence>MVSVMSVRDNGGETVTPTMETASTVAGMTGSSQPDTTSLPTALTPKAVDPTENLLFLQTTAAQAIAGAFVWAALLITCHQIYQHLRYYSNPAEQRWIVRILLFVPIYAFDSWLSLLFFNKDNYYIYFDTVRDCYEAFVIYNFLSLCYEYLGGEGNIMSEIRGKPIRSSCMYGTCCLVGKTYTIGLLRFCKQATLQFCLVKPLMAFITIILQFLGRYQDGDWSPEGGYLYITIIYNISVSLALYSLFLFYFATRDLLQPYEPLLKFFTIKSVIFLSFWQGVLLAILEKGKVIEGNPNLNNGTVSAGYQNFIICVEMFFASVALRYAFPYQIYGDFTVTGPGRSVTMQSISSSLKETMNPKDIMTDAIHNFHPQYQQYTQYSAGGTTRGSGHTAVSTYDADEVPRSNGSNGVAVGGIGNGNGGGIGGRVQNGGRNGNGRTAYNEKTMLLSSDDEFQ</sequence>
<feature type="region of interest" description="Disordered" evidence="5">
    <location>
        <begin position="423"/>
        <end position="454"/>
    </location>
</feature>
<gene>
    <name evidence="7" type="ORF">OTU49_012887</name>
</gene>
<name>A0AAW0VXK9_CHEQU</name>
<feature type="transmembrane region" description="Helical" evidence="6">
    <location>
        <begin position="196"/>
        <end position="214"/>
    </location>
</feature>
<feature type="transmembrane region" description="Helical" evidence="6">
    <location>
        <begin position="96"/>
        <end position="118"/>
    </location>
</feature>
<evidence type="ECO:0000256" key="5">
    <source>
        <dbReference type="SAM" id="MobiDB-lite"/>
    </source>
</evidence>
<keyword evidence="4 6" id="KW-0472">Membrane</keyword>
<feature type="transmembrane region" description="Helical" evidence="6">
    <location>
        <begin position="262"/>
        <end position="285"/>
    </location>
</feature>
<evidence type="ECO:0000313" key="7">
    <source>
        <dbReference type="EMBL" id="KAK8721176.1"/>
    </source>
</evidence>
<evidence type="ECO:0000256" key="6">
    <source>
        <dbReference type="SAM" id="Phobius"/>
    </source>
</evidence>
<keyword evidence="2 6" id="KW-0812">Transmembrane</keyword>
<dbReference type="PANTHER" id="PTHR23423">
    <property type="entry name" value="ORGANIC SOLUTE TRANSPORTER-RELATED"/>
    <property type="match status" value="1"/>
</dbReference>
<feature type="transmembrane region" description="Helical" evidence="6">
    <location>
        <begin position="305"/>
        <end position="326"/>
    </location>
</feature>
<dbReference type="GO" id="GO:0016020">
    <property type="term" value="C:membrane"/>
    <property type="evidence" value="ECO:0007669"/>
    <property type="project" value="UniProtKB-SubCell"/>
</dbReference>
<feature type="transmembrane region" description="Helical" evidence="6">
    <location>
        <begin position="55"/>
        <end position="76"/>
    </location>
</feature>
<comment type="caution">
    <text evidence="7">The sequence shown here is derived from an EMBL/GenBank/DDBJ whole genome shotgun (WGS) entry which is preliminary data.</text>
</comment>
<feature type="compositionally biased region" description="Gly residues" evidence="5">
    <location>
        <begin position="423"/>
        <end position="434"/>
    </location>
</feature>
<evidence type="ECO:0000256" key="1">
    <source>
        <dbReference type="ARBA" id="ARBA00004141"/>
    </source>
</evidence>
<dbReference type="SMART" id="SM01417">
    <property type="entry name" value="Solute_trans_a"/>
    <property type="match status" value="1"/>
</dbReference>
<dbReference type="EMBL" id="JARKIK010000116">
    <property type="protein sequence ID" value="KAK8721176.1"/>
    <property type="molecule type" value="Genomic_DNA"/>
</dbReference>
<proteinExistence type="predicted"/>
<dbReference type="InterPro" id="IPR005178">
    <property type="entry name" value="Ostalpha/TMEM184C"/>
</dbReference>
<dbReference type="Proteomes" id="UP001445076">
    <property type="component" value="Unassembled WGS sequence"/>
</dbReference>
<evidence type="ECO:0000313" key="8">
    <source>
        <dbReference type="Proteomes" id="UP001445076"/>
    </source>
</evidence>
<accession>A0AAW0VXK9</accession>
<feature type="transmembrane region" description="Helical" evidence="6">
    <location>
        <begin position="226"/>
        <end position="250"/>
    </location>
</feature>
<evidence type="ECO:0000256" key="2">
    <source>
        <dbReference type="ARBA" id="ARBA00022692"/>
    </source>
</evidence>
<reference evidence="7 8" key="1">
    <citation type="journal article" date="2024" name="BMC Genomics">
        <title>Genome assembly of redclaw crayfish (Cherax quadricarinatus) provides insights into its immune adaptation and hypoxia tolerance.</title>
        <authorList>
            <person name="Liu Z."/>
            <person name="Zheng J."/>
            <person name="Li H."/>
            <person name="Fang K."/>
            <person name="Wang S."/>
            <person name="He J."/>
            <person name="Zhou D."/>
            <person name="Weng S."/>
            <person name="Chi M."/>
            <person name="Gu Z."/>
            <person name="He J."/>
            <person name="Li F."/>
            <person name="Wang M."/>
        </authorList>
    </citation>
    <scope>NUCLEOTIDE SEQUENCE [LARGE SCALE GENOMIC DNA]</scope>
    <source>
        <strain evidence="7">ZL_2023a</strain>
    </source>
</reference>
<protein>
    <recommendedName>
        <fullName evidence="9">Transmembrane protein 184B</fullName>
    </recommendedName>
</protein>
<dbReference type="AlphaFoldDB" id="A0AAW0VXK9"/>
<keyword evidence="8" id="KW-1185">Reference proteome</keyword>
<evidence type="ECO:0000256" key="4">
    <source>
        <dbReference type="ARBA" id="ARBA00023136"/>
    </source>
</evidence>
<organism evidence="7 8">
    <name type="scientific">Cherax quadricarinatus</name>
    <name type="common">Australian red claw crayfish</name>
    <dbReference type="NCBI Taxonomy" id="27406"/>
    <lineage>
        <taxon>Eukaryota</taxon>
        <taxon>Metazoa</taxon>
        <taxon>Ecdysozoa</taxon>
        <taxon>Arthropoda</taxon>
        <taxon>Crustacea</taxon>
        <taxon>Multicrustacea</taxon>
        <taxon>Malacostraca</taxon>
        <taxon>Eumalacostraca</taxon>
        <taxon>Eucarida</taxon>
        <taxon>Decapoda</taxon>
        <taxon>Pleocyemata</taxon>
        <taxon>Astacidea</taxon>
        <taxon>Parastacoidea</taxon>
        <taxon>Parastacidae</taxon>
        <taxon>Cherax</taxon>
    </lineage>
</organism>
<comment type="subcellular location">
    <subcellularLocation>
        <location evidence="1">Membrane</location>
        <topology evidence="1">Multi-pass membrane protein</topology>
    </subcellularLocation>
</comment>
<evidence type="ECO:0008006" key="9">
    <source>
        <dbReference type="Google" id="ProtNLM"/>
    </source>
</evidence>
<evidence type="ECO:0000256" key="3">
    <source>
        <dbReference type="ARBA" id="ARBA00022989"/>
    </source>
</evidence>
<keyword evidence="3 6" id="KW-1133">Transmembrane helix</keyword>